<name>A0ABT7NHX6_9SPHI</name>
<evidence type="ECO:0000313" key="3">
    <source>
        <dbReference type="Proteomes" id="UP001170954"/>
    </source>
</evidence>
<dbReference type="RefSeq" id="WP_286650145.1">
    <property type="nucleotide sequence ID" value="NZ_JACAGK010000001.1"/>
</dbReference>
<reference evidence="2" key="1">
    <citation type="submission" date="2020-06" db="EMBL/GenBank/DDBJ databases">
        <authorList>
            <person name="Dong N."/>
        </authorList>
    </citation>
    <scope>NUCLEOTIDE SEQUENCE</scope>
    <source>
        <strain evidence="2">R1692</strain>
    </source>
</reference>
<dbReference type="Pfam" id="PF09722">
    <property type="entry name" value="Xre_MbcA_ParS_C"/>
    <property type="match status" value="1"/>
</dbReference>
<dbReference type="EMBL" id="JACAGK010000001">
    <property type="protein sequence ID" value="MDM1046790.1"/>
    <property type="molecule type" value="Genomic_DNA"/>
</dbReference>
<proteinExistence type="predicted"/>
<evidence type="ECO:0000313" key="2">
    <source>
        <dbReference type="EMBL" id="MDM1046790.1"/>
    </source>
</evidence>
<keyword evidence="3" id="KW-1185">Reference proteome</keyword>
<evidence type="ECO:0000259" key="1">
    <source>
        <dbReference type="Pfam" id="PF09722"/>
    </source>
</evidence>
<accession>A0ABT7NHX6</accession>
<organism evidence="2 3">
    <name type="scientific">Sphingobacterium hotanense</name>
    <dbReference type="NCBI Taxonomy" id="649196"/>
    <lineage>
        <taxon>Bacteria</taxon>
        <taxon>Pseudomonadati</taxon>
        <taxon>Bacteroidota</taxon>
        <taxon>Sphingobacteriia</taxon>
        <taxon>Sphingobacteriales</taxon>
        <taxon>Sphingobacteriaceae</taxon>
        <taxon>Sphingobacterium</taxon>
    </lineage>
</organism>
<reference evidence="2" key="2">
    <citation type="journal article" date="2022" name="Sci. Total Environ.">
        <title>Prevalence, transmission, and molecular epidemiology of tet(X)-positive bacteria among humans, animals, and environmental niches in China: An epidemiological, and genomic-based study.</title>
        <authorList>
            <person name="Dong N."/>
            <person name="Zeng Y."/>
            <person name="Cai C."/>
            <person name="Sun C."/>
            <person name="Lu J."/>
            <person name="Liu C."/>
            <person name="Zhou H."/>
            <person name="Sun Q."/>
            <person name="Shu L."/>
            <person name="Wang H."/>
            <person name="Wang Y."/>
            <person name="Wang S."/>
            <person name="Wu C."/>
            <person name="Chan E.W."/>
            <person name="Chen G."/>
            <person name="Shen Z."/>
            <person name="Chen S."/>
            <person name="Zhang R."/>
        </authorList>
    </citation>
    <scope>NUCLEOTIDE SEQUENCE</scope>
    <source>
        <strain evidence="2">R1692</strain>
    </source>
</reference>
<dbReference type="Proteomes" id="UP001170954">
    <property type="component" value="Unassembled WGS sequence"/>
</dbReference>
<sequence length="159" mass="18468">MKAKTTFPVSRGAKVVSRSRLEQTQFSPSWVVQHVNDAPGYKLELIDRIRIGVTKLEWKELINSIGENEKEFEHVLPSSISSMQKKPRYDKETSERIYEISRLFGLGYQVFDSPDLFREWLWTPSKALGGKKPFDLLDSSFGFELVENEIIRIQHNVYS</sequence>
<protein>
    <submittedName>
        <fullName evidence="2">DUF2384 domain-containing protein</fullName>
    </submittedName>
</protein>
<comment type="caution">
    <text evidence="2">The sequence shown here is derived from an EMBL/GenBank/DDBJ whole genome shotgun (WGS) entry which is preliminary data.</text>
</comment>
<feature type="domain" description="Antitoxin Xre/MbcA/ParS-like toxin-binding" evidence="1">
    <location>
        <begin position="107"/>
        <end position="155"/>
    </location>
</feature>
<gene>
    <name evidence="2" type="ORF">HX018_00805</name>
</gene>
<dbReference type="InterPro" id="IPR024467">
    <property type="entry name" value="Xre/MbcA/ParS-like_toxin-bd"/>
</dbReference>